<protein>
    <recommendedName>
        <fullName evidence="10">Collagen alpha-1(XII) chain</fullName>
    </recommendedName>
</protein>
<dbReference type="OrthoDB" id="6132182at2759"/>
<keyword evidence="4" id="KW-0812">Transmembrane</keyword>
<dbReference type="Proteomes" id="UP000005408">
    <property type="component" value="Unassembled WGS sequence"/>
</dbReference>
<dbReference type="SMART" id="SM00327">
    <property type="entry name" value="VWA"/>
    <property type="match status" value="1"/>
</dbReference>
<feature type="region of interest" description="Disordered" evidence="3">
    <location>
        <begin position="548"/>
        <end position="579"/>
    </location>
</feature>
<sequence>MFITSRSSLIFVGFLFTAKASKDCTPKPTDLVFVLDESGSVGDINFQLQNQFVAKLVEGFDIGINNTQVAVITFSSEVVVEFYLNAIHDKQQLLESIKHINYSHSGLTMTHRALNSVRNDVFTVANGMRPDALHFVIVLTDGRSMSSGATLKEAKLLSDMNITVFAIGISKEVNEVELRGLASDPKDVIIVKDFDSLMSIRNQAFNGACEALKKRDNDYNSMKVTTDTVFEISTGSLPTATITTEAPTIGSTKPTTTNLEEKYPSFNLIANSSSYDFDFENVSSCSLLLNLPNSNTSWIIGNKTTIAEIRNATNDHAFQNASGQFAYVDGSSMQPNNTACISTQIMHSSLNQPICLQFYFQMFGNEPKTLKVYKTNGSLSLDDATCIWQEYVKSTHDWSFAQAEFNLSSTGRIVFEAMSTPDGNGFAIDNITLSAWRCPRFSESSIQLQMISTQASIKEASTTNSSTTPKTPRVSDHSSAGNEYWTDFITGTPLIQSQMLSRQASTKKAPTTESSTSPPSAIFPAYSSTDNGFWTESSSLPPNIVFHSRKPSTQPYRTSSQTTQTTTRTTTSDPPTMHPVAIPTYSSTDNVYWTDSSSTYPSNFAIFGQGSSTFTSDKSTKTSTRITNAFNAILSKTTSTQTSKSHTTKKIVTTNPIPRTTKKSNKNTDRFTSKLISNTRTTTPSGERTSTSVLNGKLSHPHSRFSIPGYFQFIEVGLIAITTIVAMGLLGCCCLRFCGGKRSEDDDEDEKEKEAKSIQPAWKENHRSPISKPNRWTDDF</sequence>
<dbReference type="InterPro" id="IPR036465">
    <property type="entry name" value="vWFA_dom_sf"/>
</dbReference>
<dbReference type="SUPFAM" id="SSF53300">
    <property type="entry name" value="vWA-like"/>
    <property type="match status" value="1"/>
</dbReference>
<feature type="region of interest" description="Disordered" evidence="3">
    <location>
        <begin position="459"/>
        <end position="482"/>
    </location>
</feature>
<dbReference type="Gene3D" id="2.60.120.200">
    <property type="match status" value="1"/>
</dbReference>
<dbReference type="Pfam" id="PF00629">
    <property type="entry name" value="MAM"/>
    <property type="match status" value="1"/>
</dbReference>
<dbReference type="InterPro" id="IPR000998">
    <property type="entry name" value="MAM_dom"/>
</dbReference>
<keyword evidence="9" id="KW-1185">Reference proteome</keyword>
<evidence type="ECO:0000256" key="5">
    <source>
        <dbReference type="SAM" id="SignalP"/>
    </source>
</evidence>
<dbReference type="PROSITE" id="PS50060">
    <property type="entry name" value="MAM_2"/>
    <property type="match status" value="1"/>
</dbReference>
<dbReference type="AlphaFoldDB" id="A0A8W8IA02"/>
<evidence type="ECO:0000313" key="8">
    <source>
        <dbReference type="EnsemblMetazoa" id="G13068.1:cds"/>
    </source>
</evidence>
<feature type="compositionally biased region" description="Polar residues" evidence="3">
    <location>
        <begin position="674"/>
        <end position="694"/>
    </location>
</feature>
<feature type="chain" id="PRO_5036458813" description="Collagen alpha-1(XII) chain" evidence="5">
    <location>
        <begin position="21"/>
        <end position="780"/>
    </location>
</feature>
<feature type="transmembrane region" description="Helical" evidence="4">
    <location>
        <begin position="710"/>
        <end position="735"/>
    </location>
</feature>
<keyword evidence="1" id="KW-0379">Hydroxylation</keyword>
<evidence type="ECO:0008006" key="10">
    <source>
        <dbReference type="Google" id="ProtNLM"/>
    </source>
</evidence>
<dbReference type="InterPro" id="IPR013320">
    <property type="entry name" value="ConA-like_dom_sf"/>
</dbReference>
<keyword evidence="5" id="KW-0732">Signal</keyword>
<evidence type="ECO:0000256" key="4">
    <source>
        <dbReference type="SAM" id="Phobius"/>
    </source>
</evidence>
<proteinExistence type="inferred from homology"/>
<dbReference type="Gene3D" id="3.40.50.410">
    <property type="entry name" value="von Willebrand factor, type A domain"/>
    <property type="match status" value="1"/>
</dbReference>
<dbReference type="GO" id="GO:0016020">
    <property type="term" value="C:membrane"/>
    <property type="evidence" value="ECO:0007669"/>
    <property type="project" value="InterPro"/>
</dbReference>
<evidence type="ECO:0000256" key="1">
    <source>
        <dbReference type="ARBA" id="ARBA00023278"/>
    </source>
</evidence>
<dbReference type="Pfam" id="PF00092">
    <property type="entry name" value="VWA"/>
    <property type="match status" value="1"/>
</dbReference>
<feature type="region of interest" description="Disordered" evidence="3">
    <location>
        <begin position="499"/>
        <end position="522"/>
    </location>
</feature>
<organism evidence="8 9">
    <name type="scientific">Magallana gigas</name>
    <name type="common">Pacific oyster</name>
    <name type="synonym">Crassostrea gigas</name>
    <dbReference type="NCBI Taxonomy" id="29159"/>
    <lineage>
        <taxon>Eukaryota</taxon>
        <taxon>Metazoa</taxon>
        <taxon>Spiralia</taxon>
        <taxon>Lophotrochozoa</taxon>
        <taxon>Mollusca</taxon>
        <taxon>Bivalvia</taxon>
        <taxon>Autobranchia</taxon>
        <taxon>Pteriomorphia</taxon>
        <taxon>Ostreida</taxon>
        <taxon>Ostreoidea</taxon>
        <taxon>Ostreidae</taxon>
        <taxon>Magallana</taxon>
    </lineage>
</organism>
<feature type="compositionally biased region" description="Low complexity" evidence="3">
    <location>
        <begin position="551"/>
        <end position="575"/>
    </location>
</feature>
<dbReference type="EnsemblMetazoa" id="G13068.1">
    <property type="protein sequence ID" value="G13068.1:cds"/>
    <property type="gene ID" value="G13068"/>
</dbReference>
<accession>A0A8W8IA02</accession>
<comment type="similarity">
    <text evidence="2">Belongs to the fibril-associated collagens with interrupted helices (FACIT) family.</text>
</comment>
<evidence type="ECO:0000259" key="6">
    <source>
        <dbReference type="PROSITE" id="PS50060"/>
    </source>
</evidence>
<dbReference type="CDD" id="cd06263">
    <property type="entry name" value="MAM"/>
    <property type="match status" value="1"/>
</dbReference>
<dbReference type="PROSITE" id="PS50234">
    <property type="entry name" value="VWFA"/>
    <property type="match status" value="1"/>
</dbReference>
<dbReference type="InterPro" id="IPR002035">
    <property type="entry name" value="VWF_A"/>
</dbReference>
<feature type="domain" description="VWFA" evidence="7">
    <location>
        <begin position="30"/>
        <end position="204"/>
    </location>
</feature>
<keyword evidence="4" id="KW-0472">Membrane</keyword>
<dbReference type="PRINTS" id="PR00453">
    <property type="entry name" value="VWFADOMAIN"/>
</dbReference>
<feature type="region of interest" description="Disordered" evidence="3">
    <location>
        <begin position="656"/>
        <end position="698"/>
    </location>
</feature>
<feature type="compositionally biased region" description="Low complexity" evidence="3">
    <location>
        <begin position="504"/>
        <end position="520"/>
    </location>
</feature>
<dbReference type="InterPro" id="IPR050525">
    <property type="entry name" value="ECM_Assembly_Org"/>
</dbReference>
<keyword evidence="4" id="KW-1133">Transmembrane helix</keyword>
<dbReference type="PANTHER" id="PTHR24020:SF20">
    <property type="entry name" value="PH DOMAIN-CONTAINING PROTEIN"/>
    <property type="match status" value="1"/>
</dbReference>
<feature type="region of interest" description="Disordered" evidence="3">
    <location>
        <begin position="742"/>
        <end position="780"/>
    </location>
</feature>
<feature type="domain" description="MAM" evidence="6">
    <location>
        <begin position="275"/>
        <end position="440"/>
    </location>
</feature>
<dbReference type="SUPFAM" id="SSF49899">
    <property type="entry name" value="Concanavalin A-like lectins/glucanases"/>
    <property type="match status" value="1"/>
</dbReference>
<evidence type="ECO:0000259" key="7">
    <source>
        <dbReference type="PROSITE" id="PS50234"/>
    </source>
</evidence>
<evidence type="ECO:0000313" key="9">
    <source>
        <dbReference type="Proteomes" id="UP000005408"/>
    </source>
</evidence>
<reference evidence="8" key="1">
    <citation type="submission" date="2022-08" db="UniProtKB">
        <authorList>
            <consortium name="EnsemblMetazoa"/>
        </authorList>
    </citation>
    <scope>IDENTIFICATION</scope>
    <source>
        <strain evidence="8">05x7-T-G4-1.051#20</strain>
    </source>
</reference>
<name>A0A8W8IA02_MAGGI</name>
<dbReference type="PANTHER" id="PTHR24020">
    <property type="entry name" value="COLLAGEN ALPHA"/>
    <property type="match status" value="1"/>
</dbReference>
<feature type="signal peptide" evidence="5">
    <location>
        <begin position="1"/>
        <end position="20"/>
    </location>
</feature>
<evidence type="ECO:0000256" key="2">
    <source>
        <dbReference type="ARBA" id="ARBA00049648"/>
    </source>
</evidence>
<evidence type="ECO:0000256" key="3">
    <source>
        <dbReference type="SAM" id="MobiDB-lite"/>
    </source>
</evidence>
<dbReference type="SMART" id="SM00137">
    <property type="entry name" value="MAM"/>
    <property type="match status" value="1"/>
</dbReference>